<dbReference type="SMART" id="SM00085">
    <property type="entry name" value="PA2c"/>
    <property type="match status" value="1"/>
</dbReference>
<dbReference type="GO" id="GO:0005509">
    <property type="term" value="F:calcium ion binding"/>
    <property type="evidence" value="ECO:0007669"/>
    <property type="project" value="InterPro"/>
</dbReference>
<dbReference type="EC" id="3.1.1.4" evidence="11"/>
<dbReference type="GO" id="GO:0042130">
    <property type="term" value="P:negative regulation of T cell proliferation"/>
    <property type="evidence" value="ECO:0007669"/>
    <property type="project" value="TreeGrafter"/>
</dbReference>
<dbReference type="FunFam" id="1.20.90.10:FF:000001">
    <property type="entry name" value="Basic phospholipase A2 homolog"/>
    <property type="match status" value="1"/>
</dbReference>
<feature type="binding site" evidence="8">
    <location>
        <position position="49"/>
    </location>
    <ligand>
        <name>Ca(2+)</name>
        <dbReference type="ChEBI" id="CHEBI:29108"/>
    </ligand>
</feature>
<feature type="disulfide bond" evidence="9">
    <location>
        <begin position="105"/>
        <end position="116"/>
    </location>
</feature>
<feature type="signal peptide" evidence="11">
    <location>
        <begin position="1"/>
        <end position="20"/>
    </location>
</feature>
<feature type="disulfide bond" evidence="9">
    <location>
        <begin position="71"/>
        <end position="125"/>
    </location>
</feature>
<proteinExistence type="inferred from homology"/>
<dbReference type="InterPro" id="IPR036444">
    <property type="entry name" value="PLipase_A2_dom_sf"/>
</dbReference>
<dbReference type="InterPro" id="IPR016090">
    <property type="entry name" value="PLA2-like_dom"/>
</dbReference>
<name>A0A7J8AB47_PIPKU</name>
<dbReference type="GO" id="GO:0050482">
    <property type="term" value="P:arachidonate secretion"/>
    <property type="evidence" value="ECO:0007669"/>
    <property type="project" value="InterPro"/>
</dbReference>
<dbReference type="GO" id="GO:0006644">
    <property type="term" value="P:phospholipid metabolic process"/>
    <property type="evidence" value="ECO:0007669"/>
    <property type="project" value="InterPro"/>
</dbReference>
<keyword evidence="11" id="KW-0443">Lipid metabolism</keyword>
<evidence type="ECO:0000256" key="10">
    <source>
        <dbReference type="RuleBase" id="RU003654"/>
    </source>
</evidence>
<evidence type="ECO:0000256" key="11">
    <source>
        <dbReference type="RuleBase" id="RU361236"/>
    </source>
</evidence>
<accession>A0A7J8AB47</accession>
<keyword evidence="11" id="KW-0732">Signal</keyword>
<evidence type="ECO:0000256" key="2">
    <source>
        <dbReference type="ARBA" id="ARBA00007056"/>
    </source>
</evidence>
<comment type="catalytic activity">
    <reaction evidence="11">
        <text>a 1,2-diacyl-sn-glycero-3-phosphocholine + H2O = a 1-acyl-sn-glycero-3-phosphocholine + a fatty acid + H(+)</text>
        <dbReference type="Rhea" id="RHEA:15801"/>
        <dbReference type="ChEBI" id="CHEBI:15377"/>
        <dbReference type="ChEBI" id="CHEBI:15378"/>
        <dbReference type="ChEBI" id="CHEBI:28868"/>
        <dbReference type="ChEBI" id="CHEBI:57643"/>
        <dbReference type="ChEBI" id="CHEBI:58168"/>
        <dbReference type="EC" id="3.1.1.4"/>
    </reaction>
</comment>
<keyword evidence="4 9" id="KW-1015">Disulfide bond</keyword>
<evidence type="ECO:0000256" key="7">
    <source>
        <dbReference type="PIRSR" id="PIRSR601211-1"/>
    </source>
</evidence>
<dbReference type="PANTHER" id="PTHR11716:SF10">
    <property type="entry name" value="PHOSPHOLIPASE A2 GROUP V"/>
    <property type="match status" value="1"/>
</dbReference>
<feature type="disulfide bond" evidence="9">
    <location>
        <begin position="78"/>
        <end position="118"/>
    </location>
</feature>
<dbReference type="GO" id="GO:0016042">
    <property type="term" value="P:lipid catabolic process"/>
    <property type="evidence" value="ECO:0007669"/>
    <property type="project" value="InterPro"/>
</dbReference>
<dbReference type="EMBL" id="JACAGB010000002">
    <property type="protein sequence ID" value="KAF6383260.1"/>
    <property type="molecule type" value="Genomic_DNA"/>
</dbReference>
<feature type="disulfide bond" evidence="9">
    <location>
        <begin position="46"/>
        <end position="145"/>
    </location>
</feature>
<comment type="subcellular location">
    <subcellularLocation>
        <location evidence="1 11">Secreted</location>
    </subcellularLocation>
</comment>
<feature type="binding site" evidence="8">
    <location>
        <position position="51"/>
    </location>
    <ligand>
        <name>Ca(2+)</name>
        <dbReference type="ChEBI" id="CHEBI:29108"/>
    </ligand>
</feature>
<feature type="chain" id="PRO_5029937330" description="Phospholipase A2" evidence="11">
    <location>
        <begin position="21"/>
        <end position="146"/>
    </location>
</feature>
<keyword evidence="8" id="KW-0479">Metal-binding</keyword>
<reference evidence="13 14" key="1">
    <citation type="journal article" date="2020" name="Nature">
        <title>Six reference-quality genomes reveal evolution of bat adaptations.</title>
        <authorList>
            <person name="Jebb D."/>
            <person name="Huang Z."/>
            <person name="Pippel M."/>
            <person name="Hughes G.M."/>
            <person name="Lavrichenko K."/>
            <person name="Devanna P."/>
            <person name="Winkler S."/>
            <person name="Jermiin L.S."/>
            <person name="Skirmuntt E.C."/>
            <person name="Katzourakis A."/>
            <person name="Burkitt-Gray L."/>
            <person name="Ray D.A."/>
            <person name="Sullivan K.A.M."/>
            <person name="Roscito J.G."/>
            <person name="Kirilenko B.M."/>
            <person name="Davalos L.M."/>
            <person name="Corthals A.P."/>
            <person name="Power M.L."/>
            <person name="Jones G."/>
            <person name="Ransome R.D."/>
            <person name="Dechmann D.K.N."/>
            <person name="Locatelli A.G."/>
            <person name="Puechmaille S.J."/>
            <person name="Fedrigo O."/>
            <person name="Jarvis E.D."/>
            <person name="Hiller M."/>
            <person name="Vernes S.C."/>
            <person name="Myers E.W."/>
            <person name="Teeling E.C."/>
        </authorList>
    </citation>
    <scope>NUCLEOTIDE SEQUENCE [LARGE SCALE GENOMIC DNA]</scope>
    <source>
        <strain evidence="13">MPipKuh1</strain>
        <tissue evidence="13">Flight muscle</tissue>
    </source>
</reference>
<feature type="disulfide bond" evidence="9">
    <location>
        <begin position="87"/>
        <end position="111"/>
    </location>
</feature>
<comment type="catalytic activity">
    <reaction evidence="5">
        <text>1-hexadecanoyl-2-(9Z-octadecenoyl)-sn-glycero-3-phosphocholine + H2O = 1-hexadecanoyl-sn-glycero-3-phosphocholine + (9Z)-octadecenoate + H(+)</text>
        <dbReference type="Rhea" id="RHEA:38779"/>
        <dbReference type="ChEBI" id="CHEBI:15377"/>
        <dbReference type="ChEBI" id="CHEBI:15378"/>
        <dbReference type="ChEBI" id="CHEBI:30823"/>
        <dbReference type="ChEBI" id="CHEBI:72998"/>
        <dbReference type="ChEBI" id="CHEBI:73001"/>
    </reaction>
    <physiologicalReaction direction="left-to-right" evidence="5">
        <dbReference type="Rhea" id="RHEA:38780"/>
    </physiologicalReaction>
</comment>
<evidence type="ECO:0000256" key="5">
    <source>
        <dbReference type="ARBA" id="ARBA00048699"/>
    </source>
</evidence>
<dbReference type="GO" id="GO:0005543">
    <property type="term" value="F:phospholipid binding"/>
    <property type="evidence" value="ECO:0007669"/>
    <property type="project" value="TreeGrafter"/>
</dbReference>
<evidence type="ECO:0000259" key="12">
    <source>
        <dbReference type="SMART" id="SM00085"/>
    </source>
</evidence>
<dbReference type="CDD" id="cd00125">
    <property type="entry name" value="PLA2c"/>
    <property type="match status" value="1"/>
</dbReference>
<dbReference type="GO" id="GO:0005576">
    <property type="term" value="C:extracellular region"/>
    <property type="evidence" value="ECO:0007669"/>
    <property type="project" value="UniProtKB-SubCell"/>
</dbReference>
<evidence type="ECO:0000256" key="4">
    <source>
        <dbReference type="ARBA" id="ARBA00023157"/>
    </source>
</evidence>
<feature type="binding site" evidence="8">
    <location>
        <position position="47"/>
    </location>
    <ligand>
        <name>Ca(2+)</name>
        <dbReference type="ChEBI" id="CHEBI:29108"/>
    </ligand>
</feature>
<dbReference type="PANTHER" id="PTHR11716">
    <property type="entry name" value="PHOSPHOLIPASE A2 FAMILY MEMBER"/>
    <property type="match status" value="1"/>
</dbReference>
<keyword evidence="3 11" id="KW-0964">Secreted</keyword>
<dbReference type="Gene3D" id="1.20.90.10">
    <property type="entry name" value="Phospholipase A2 domain"/>
    <property type="match status" value="1"/>
</dbReference>
<dbReference type="InterPro" id="IPR001211">
    <property type="entry name" value="PLA2"/>
</dbReference>
<evidence type="ECO:0000256" key="3">
    <source>
        <dbReference type="ARBA" id="ARBA00022525"/>
    </source>
</evidence>
<dbReference type="AlphaFoldDB" id="A0A7J8AB47"/>
<feature type="active site" evidence="7">
    <location>
        <position position="75"/>
    </location>
</feature>
<organism evidence="13 14">
    <name type="scientific">Pipistrellus kuhlii</name>
    <name type="common">Kuhl's pipistrelle</name>
    <dbReference type="NCBI Taxonomy" id="59472"/>
    <lineage>
        <taxon>Eukaryota</taxon>
        <taxon>Metazoa</taxon>
        <taxon>Chordata</taxon>
        <taxon>Craniata</taxon>
        <taxon>Vertebrata</taxon>
        <taxon>Euteleostomi</taxon>
        <taxon>Mammalia</taxon>
        <taxon>Eutheria</taxon>
        <taxon>Laurasiatheria</taxon>
        <taxon>Chiroptera</taxon>
        <taxon>Yangochiroptera</taxon>
        <taxon>Vespertilionidae</taxon>
        <taxon>Pipistrellus</taxon>
    </lineage>
</organism>
<keyword evidence="8 11" id="KW-0106">Calcium</keyword>
<evidence type="ECO:0000256" key="6">
    <source>
        <dbReference type="ARBA" id="ARBA00049039"/>
    </source>
</evidence>
<evidence type="ECO:0000313" key="13">
    <source>
        <dbReference type="EMBL" id="KAF6383260.1"/>
    </source>
</evidence>
<evidence type="ECO:0000256" key="1">
    <source>
        <dbReference type="ARBA" id="ARBA00004613"/>
    </source>
</evidence>
<dbReference type="PROSITE" id="PS00118">
    <property type="entry name" value="PA2_HIS"/>
    <property type="match status" value="1"/>
</dbReference>
<dbReference type="GO" id="GO:0047498">
    <property type="term" value="F:calcium-dependent phospholipase A2 activity"/>
    <property type="evidence" value="ECO:0007669"/>
    <property type="project" value="TreeGrafter"/>
</dbReference>
<feature type="domain" description="Phospholipase A2-like central" evidence="12">
    <location>
        <begin position="21"/>
        <end position="146"/>
    </location>
</feature>
<protein>
    <recommendedName>
        <fullName evidence="11">Phospholipase A2</fullName>
        <ecNumber evidence="11">3.1.1.4</ecNumber>
    </recommendedName>
</protein>
<dbReference type="SUPFAM" id="SSF48619">
    <property type="entry name" value="Phospholipase A2, PLA2"/>
    <property type="match status" value="1"/>
</dbReference>
<evidence type="ECO:0000256" key="9">
    <source>
        <dbReference type="PIRSR" id="PIRSR601211-3"/>
    </source>
</evidence>
<dbReference type="PRINTS" id="PR00389">
    <property type="entry name" value="PHPHLIPASEA2"/>
</dbReference>
<feature type="binding site" evidence="8">
    <location>
        <position position="76"/>
    </location>
    <ligand>
        <name>Ca(2+)</name>
        <dbReference type="ChEBI" id="CHEBI:29108"/>
    </ligand>
</feature>
<dbReference type="Proteomes" id="UP000558488">
    <property type="component" value="Unassembled WGS sequence"/>
</dbReference>
<feature type="disulfide bond" evidence="9">
    <location>
        <begin position="48"/>
        <end position="72"/>
    </location>
</feature>
<feature type="active site" evidence="7">
    <location>
        <position position="119"/>
    </location>
</feature>
<comment type="catalytic activity">
    <reaction evidence="6">
        <text>1-hexadecanoyl-2-(9Z,12Z-octadecadienoyl)-sn-glycero-3-phosphoethanolamine + H2O = 1-hexadecanoyl-sn-glycero-3-phosphoethanolamine + (9Z,12Z)-octadecadienoate + H(+)</text>
        <dbReference type="Rhea" id="RHEA:40815"/>
        <dbReference type="ChEBI" id="CHEBI:15377"/>
        <dbReference type="ChEBI" id="CHEBI:15378"/>
        <dbReference type="ChEBI" id="CHEBI:30245"/>
        <dbReference type="ChEBI" id="CHEBI:73004"/>
        <dbReference type="ChEBI" id="CHEBI:73008"/>
    </reaction>
    <physiologicalReaction direction="left-to-right" evidence="6">
        <dbReference type="Rhea" id="RHEA:40816"/>
    </physiologicalReaction>
</comment>
<comment type="caution">
    <text evidence="13">The sequence shown here is derived from an EMBL/GenBank/DDBJ whole genome shotgun (WGS) entry which is preliminary data.</text>
</comment>
<keyword evidence="14" id="KW-1185">Reference proteome</keyword>
<sequence>MKGILMLAWLMACSVPAVSGGLLELKSMIEKVTGKNALTNYGFYGCYCGWGGRGTPKDITDWMEVCCIDRCCWIHDRCYGLLEEKGCYIRTQYYQYSVSRGLVTCETGAPCQMKLCSCDRKLVYCLKRNLKSYNPSYQYYPNIFCT</sequence>
<comment type="similarity">
    <text evidence="2 10">Belongs to the phospholipase A2 family.</text>
</comment>
<evidence type="ECO:0000313" key="14">
    <source>
        <dbReference type="Proteomes" id="UP000558488"/>
    </source>
</evidence>
<keyword evidence="11" id="KW-0378">Hydrolase</keyword>
<dbReference type="Pfam" id="PF00068">
    <property type="entry name" value="Phospholip_A2_1"/>
    <property type="match status" value="1"/>
</dbReference>
<gene>
    <name evidence="13" type="ORF">mPipKuh1_013625</name>
</gene>
<evidence type="ECO:0000256" key="8">
    <source>
        <dbReference type="PIRSR" id="PIRSR601211-2"/>
    </source>
</evidence>
<comment type="cofactor">
    <cofactor evidence="8">
        <name>Ca(2+)</name>
        <dbReference type="ChEBI" id="CHEBI:29108"/>
    </cofactor>
    <text evidence="8">Binds 1 Ca(2+) ion per subunit.</text>
</comment>
<dbReference type="InterPro" id="IPR033113">
    <property type="entry name" value="PLA2_histidine"/>
</dbReference>